<evidence type="ECO:0000256" key="2">
    <source>
        <dbReference type="SAM" id="MobiDB-lite"/>
    </source>
</evidence>
<evidence type="ECO:0000313" key="4">
    <source>
        <dbReference type="Proteomes" id="UP000036513"/>
    </source>
</evidence>
<dbReference type="STRING" id="37916.MCHLDSM_04971"/>
<evidence type="ECO:0000313" key="3">
    <source>
        <dbReference type="EMBL" id="KMO70086.1"/>
    </source>
</evidence>
<dbReference type="EMBL" id="JYNL01000064">
    <property type="protein sequence ID" value="KMO70086.1"/>
    <property type="molecule type" value="Genomic_DNA"/>
</dbReference>
<evidence type="ECO:0008006" key="5">
    <source>
        <dbReference type="Google" id="ProtNLM"/>
    </source>
</evidence>
<feature type="compositionally biased region" description="Polar residues" evidence="2">
    <location>
        <begin position="145"/>
        <end position="158"/>
    </location>
</feature>
<feature type="region of interest" description="Disordered" evidence="2">
    <location>
        <begin position="122"/>
        <end position="164"/>
    </location>
</feature>
<keyword evidence="1" id="KW-0175">Coiled coil</keyword>
<keyword evidence="4" id="KW-1185">Reference proteome</keyword>
<proteinExistence type="predicted"/>
<reference evidence="3 4" key="1">
    <citation type="journal article" date="2015" name="Genome Biol. Evol.">
        <title>Characterization of Three Mycobacterium spp. with Potential Use in Bioremediation by Genome Sequencing and Comparative Genomics.</title>
        <authorList>
            <person name="Das S."/>
            <person name="Pettersson B.M."/>
            <person name="Behra P.R."/>
            <person name="Ramesh M."/>
            <person name="Dasgupta S."/>
            <person name="Bhattacharya A."/>
            <person name="Kirsebom L.A."/>
        </authorList>
    </citation>
    <scope>NUCLEOTIDE SEQUENCE [LARGE SCALE GENOMIC DNA]</scope>
    <source>
        <strain evidence="3 4">DSM 43826</strain>
    </source>
</reference>
<evidence type="ECO:0000256" key="1">
    <source>
        <dbReference type="SAM" id="Coils"/>
    </source>
</evidence>
<dbReference type="RefSeq" id="WP_048472196.1">
    <property type="nucleotide sequence ID" value="NZ_JYNL01000064.1"/>
</dbReference>
<dbReference type="PATRIC" id="fig|37916.4.peg.4979"/>
<feature type="coiled-coil region" evidence="1">
    <location>
        <begin position="51"/>
        <end position="78"/>
    </location>
</feature>
<feature type="region of interest" description="Disordered" evidence="2">
    <location>
        <begin position="1"/>
        <end position="51"/>
    </location>
</feature>
<organism evidence="3 4">
    <name type="scientific">Mycolicibacterium chlorophenolicum</name>
    <dbReference type="NCBI Taxonomy" id="37916"/>
    <lineage>
        <taxon>Bacteria</taxon>
        <taxon>Bacillati</taxon>
        <taxon>Actinomycetota</taxon>
        <taxon>Actinomycetes</taxon>
        <taxon>Mycobacteriales</taxon>
        <taxon>Mycobacteriaceae</taxon>
        <taxon>Mycolicibacterium</taxon>
    </lineage>
</organism>
<dbReference type="AlphaFoldDB" id="A0A0J6YB70"/>
<accession>A0A0J6YB70</accession>
<gene>
    <name evidence="3" type="ORF">MCHLDSM_04971</name>
</gene>
<name>A0A0J6YB70_9MYCO</name>
<feature type="compositionally biased region" description="Polar residues" evidence="2">
    <location>
        <begin position="19"/>
        <end position="31"/>
    </location>
</feature>
<dbReference type="Proteomes" id="UP000036513">
    <property type="component" value="Unassembled WGS sequence"/>
</dbReference>
<protein>
    <recommendedName>
        <fullName evidence="5">Scaffolding protein</fullName>
    </recommendedName>
</protein>
<sequence>MTDDQATSTEPEDPPTAESAETAQPVENTTPDAPDTDGIDAAPDDGLTRRDHRYREKLRAAEAERDTLRQNLETMQRREVERLAADHLTKPAALWTVGVELSTLVGDDGTVDPERVLTATQDAKQQLGLEDPKAKLRRGPVVSREGTSVHSGGNSGSWSDAFKR</sequence>
<comment type="caution">
    <text evidence="3">The sequence shown here is derived from an EMBL/GenBank/DDBJ whole genome shotgun (WGS) entry which is preliminary data.</text>
</comment>